<sequence>MDGGVLAGVCGKYEGLIASPAILPQRFGSHTSLLAAVRSFNFPGVIFAFILRHLAPPPPGESIQAATSTLGDWAATVFLAGVSQSRLLMSRPP</sequence>
<proteinExistence type="predicted"/>
<gene>
    <name evidence="1" type="ORF">E2C01_040740</name>
</gene>
<evidence type="ECO:0000313" key="1">
    <source>
        <dbReference type="EMBL" id="MPC47006.1"/>
    </source>
</evidence>
<dbReference type="Proteomes" id="UP000324222">
    <property type="component" value="Unassembled WGS sequence"/>
</dbReference>
<keyword evidence="2" id="KW-1185">Reference proteome</keyword>
<organism evidence="1 2">
    <name type="scientific">Portunus trituberculatus</name>
    <name type="common">Swimming crab</name>
    <name type="synonym">Neptunus trituberculatus</name>
    <dbReference type="NCBI Taxonomy" id="210409"/>
    <lineage>
        <taxon>Eukaryota</taxon>
        <taxon>Metazoa</taxon>
        <taxon>Ecdysozoa</taxon>
        <taxon>Arthropoda</taxon>
        <taxon>Crustacea</taxon>
        <taxon>Multicrustacea</taxon>
        <taxon>Malacostraca</taxon>
        <taxon>Eumalacostraca</taxon>
        <taxon>Eucarida</taxon>
        <taxon>Decapoda</taxon>
        <taxon>Pleocyemata</taxon>
        <taxon>Brachyura</taxon>
        <taxon>Eubrachyura</taxon>
        <taxon>Portunoidea</taxon>
        <taxon>Portunidae</taxon>
        <taxon>Portuninae</taxon>
        <taxon>Portunus</taxon>
    </lineage>
</organism>
<protein>
    <submittedName>
        <fullName evidence="1">Uncharacterized protein</fullName>
    </submittedName>
</protein>
<reference evidence="1 2" key="1">
    <citation type="submission" date="2019-05" db="EMBL/GenBank/DDBJ databases">
        <title>Another draft genome of Portunus trituberculatus and its Hox gene families provides insights of decapod evolution.</title>
        <authorList>
            <person name="Jeong J.-H."/>
            <person name="Song I."/>
            <person name="Kim S."/>
            <person name="Choi T."/>
            <person name="Kim D."/>
            <person name="Ryu S."/>
            <person name="Kim W."/>
        </authorList>
    </citation>
    <scope>NUCLEOTIDE SEQUENCE [LARGE SCALE GENOMIC DNA]</scope>
    <source>
        <tissue evidence="1">Muscle</tissue>
    </source>
</reference>
<dbReference type="EMBL" id="VSRR010007493">
    <property type="protein sequence ID" value="MPC47006.1"/>
    <property type="molecule type" value="Genomic_DNA"/>
</dbReference>
<accession>A0A5B7FN98</accession>
<comment type="caution">
    <text evidence="1">The sequence shown here is derived from an EMBL/GenBank/DDBJ whole genome shotgun (WGS) entry which is preliminary data.</text>
</comment>
<evidence type="ECO:0000313" key="2">
    <source>
        <dbReference type="Proteomes" id="UP000324222"/>
    </source>
</evidence>
<dbReference type="AlphaFoldDB" id="A0A5B7FN98"/>
<name>A0A5B7FN98_PORTR</name>